<keyword evidence="3" id="KW-1185">Reference proteome</keyword>
<evidence type="ECO:0000313" key="3">
    <source>
        <dbReference type="Proteomes" id="UP001562425"/>
    </source>
</evidence>
<feature type="region of interest" description="Disordered" evidence="1">
    <location>
        <begin position="154"/>
        <end position="193"/>
    </location>
</feature>
<dbReference type="AlphaFoldDB" id="A0ABD1DJX1"/>
<protein>
    <submittedName>
        <fullName evidence="2">Uncharacterized protein</fullName>
    </submittedName>
</protein>
<proteinExistence type="predicted"/>
<sequence length="193" mass="21807">MLRLCCLAQHTAAIVAEKVTELATSPDCRTQRCPFFGGRKEAQLRKSRQSNLEANLKPGQVEGIHPELARHGTASSLGTEQHEDANPLTRTDEKLQRIEAIAKDDEFDYNQKLHYLDEESDPNQQNEMMAPQICNAGIGGRGLDAEAKERLKLRREENQRRKIKRDQEASGAGRSLQQLWPGAGQQNERRRLP</sequence>
<reference evidence="2 3" key="1">
    <citation type="submission" date="2024-05" db="EMBL/GenBank/DDBJ databases">
        <title>Culex pipiens pipiens assembly and annotation.</title>
        <authorList>
            <person name="Alout H."/>
            <person name="Durand T."/>
        </authorList>
    </citation>
    <scope>NUCLEOTIDE SEQUENCE [LARGE SCALE GENOMIC DNA]</scope>
    <source>
        <strain evidence="2">HA-2024</strain>
        <tissue evidence="2">Whole body</tissue>
    </source>
</reference>
<evidence type="ECO:0000313" key="2">
    <source>
        <dbReference type="EMBL" id="KAL1400023.1"/>
    </source>
</evidence>
<name>A0ABD1DJX1_CULPP</name>
<accession>A0ABD1DJX1</accession>
<comment type="caution">
    <text evidence="2">The sequence shown here is derived from an EMBL/GenBank/DDBJ whole genome shotgun (WGS) entry which is preliminary data.</text>
</comment>
<evidence type="ECO:0000256" key="1">
    <source>
        <dbReference type="SAM" id="MobiDB-lite"/>
    </source>
</evidence>
<gene>
    <name evidence="2" type="ORF">pipiens_007773</name>
</gene>
<organism evidence="2 3">
    <name type="scientific">Culex pipiens pipiens</name>
    <name type="common">Northern house mosquito</name>
    <dbReference type="NCBI Taxonomy" id="38569"/>
    <lineage>
        <taxon>Eukaryota</taxon>
        <taxon>Metazoa</taxon>
        <taxon>Ecdysozoa</taxon>
        <taxon>Arthropoda</taxon>
        <taxon>Hexapoda</taxon>
        <taxon>Insecta</taxon>
        <taxon>Pterygota</taxon>
        <taxon>Neoptera</taxon>
        <taxon>Endopterygota</taxon>
        <taxon>Diptera</taxon>
        <taxon>Nematocera</taxon>
        <taxon>Culicoidea</taxon>
        <taxon>Culicidae</taxon>
        <taxon>Culicinae</taxon>
        <taxon>Culicini</taxon>
        <taxon>Culex</taxon>
        <taxon>Culex</taxon>
    </lineage>
</organism>
<feature type="compositionally biased region" description="Basic and acidic residues" evidence="1">
    <location>
        <begin position="154"/>
        <end position="168"/>
    </location>
</feature>
<dbReference type="EMBL" id="JBEHCU010005380">
    <property type="protein sequence ID" value="KAL1400023.1"/>
    <property type="molecule type" value="Genomic_DNA"/>
</dbReference>
<dbReference type="Proteomes" id="UP001562425">
    <property type="component" value="Unassembled WGS sequence"/>
</dbReference>